<dbReference type="InterPro" id="IPR036736">
    <property type="entry name" value="ACP-like_sf"/>
</dbReference>
<dbReference type="InterPro" id="IPR049900">
    <property type="entry name" value="PKS_mFAS_DH"/>
</dbReference>
<dbReference type="Pfam" id="PF02801">
    <property type="entry name" value="Ketoacyl-synt_C"/>
    <property type="match status" value="1"/>
</dbReference>
<dbReference type="Gene3D" id="3.10.129.110">
    <property type="entry name" value="Polyketide synthase dehydratase"/>
    <property type="match status" value="1"/>
</dbReference>
<evidence type="ECO:0000256" key="6">
    <source>
        <dbReference type="ARBA" id="ARBA00023268"/>
    </source>
</evidence>
<keyword evidence="6" id="KW-0511">Multifunctional enzyme</keyword>
<dbReference type="Gene3D" id="3.40.50.720">
    <property type="entry name" value="NAD(P)-binding Rossmann-like Domain"/>
    <property type="match status" value="2"/>
</dbReference>
<dbReference type="InterPro" id="IPR057326">
    <property type="entry name" value="KR_dom"/>
</dbReference>
<name>A0ABR3F1G9_9AGAR</name>
<dbReference type="InterPro" id="IPR009081">
    <property type="entry name" value="PP-bd_ACP"/>
</dbReference>
<dbReference type="Pfam" id="PF07993">
    <property type="entry name" value="NAD_binding_4"/>
    <property type="match status" value="1"/>
</dbReference>
<dbReference type="Pfam" id="PF00109">
    <property type="entry name" value="ketoacyl-synt"/>
    <property type="match status" value="1"/>
</dbReference>
<dbReference type="InterPro" id="IPR032821">
    <property type="entry name" value="PKS_assoc"/>
</dbReference>
<feature type="domain" description="PKS/mFAS DH" evidence="10">
    <location>
        <begin position="758"/>
        <end position="1044"/>
    </location>
</feature>
<dbReference type="Pfam" id="PF00698">
    <property type="entry name" value="Acyl_transf_1"/>
    <property type="match status" value="1"/>
</dbReference>
<dbReference type="EMBL" id="JBAHYK010001204">
    <property type="protein sequence ID" value="KAL0569047.1"/>
    <property type="molecule type" value="Genomic_DNA"/>
</dbReference>
<dbReference type="InterPro" id="IPR036291">
    <property type="entry name" value="NAD(P)-bd_dom_sf"/>
</dbReference>
<gene>
    <name evidence="11" type="primary">pks3</name>
    <name evidence="11" type="ORF">V5O48_012924</name>
</gene>
<dbReference type="InterPro" id="IPR014031">
    <property type="entry name" value="Ketoacyl_synth_C"/>
</dbReference>
<dbReference type="Pfam" id="PF00550">
    <property type="entry name" value="PP-binding"/>
    <property type="match status" value="1"/>
</dbReference>
<evidence type="ECO:0000313" key="12">
    <source>
        <dbReference type="Proteomes" id="UP001465976"/>
    </source>
</evidence>
<organism evidence="11 12">
    <name type="scientific">Marasmius crinis-equi</name>
    <dbReference type="NCBI Taxonomy" id="585013"/>
    <lineage>
        <taxon>Eukaryota</taxon>
        <taxon>Fungi</taxon>
        <taxon>Dikarya</taxon>
        <taxon>Basidiomycota</taxon>
        <taxon>Agaricomycotina</taxon>
        <taxon>Agaricomycetes</taxon>
        <taxon>Agaricomycetidae</taxon>
        <taxon>Agaricales</taxon>
        <taxon>Marasmiineae</taxon>
        <taxon>Marasmiaceae</taxon>
        <taxon>Marasmius</taxon>
    </lineage>
</organism>
<dbReference type="InterPro" id="IPR016035">
    <property type="entry name" value="Acyl_Trfase/lysoPLipase"/>
</dbReference>
<dbReference type="Pfam" id="PF16197">
    <property type="entry name" value="KAsynt_C_assoc"/>
    <property type="match status" value="1"/>
</dbReference>
<dbReference type="SMART" id="SM00822">
    <property type="entry name" value="PKS_KR"/>
    <property type="match status" value="1"/>
</dbReference>
<keyword evidence="5" id="KW-0843">Virulence</keyword>
<dbReference type="InterPro" id="IPR016039">
    <property type="entry name" value="Thiolase-like"/>
</dbReference>
<evidence type="ECO:0000259" key="10">
    <source>
        <dbReference type="PROSITE" id="PS52019"/>
    </source>
</evidence>
<evidence type="ECO:0000256" key="8">
    <source>
        <dbReference type="SAM" id="MobiDB-lite"/>
    </source>
</evidence>
<dbReference type="SUPFAM" id="SSF51735">
    <property type="entry name" value="NAD(P)-binding Rossmann-fold domains"/>
    <property type="match status" value="2"/>
</dbReference>
<evidence type="ECO:0000259" key="9">
    <source>
        <dbReference type="PROSITE" id="PS52004"/>
    </source>
</evidence>
<feature type="region of interest" description="C-terminal hotdog fold" evidence="7">
    <location>
        <begin position="898"/>
        <end position="1044"/>
    </location>
</feature>
<feature type="region of interest" description="Disordered" evidence="8">
    <location>
        <begin position="858"/>
        <end position="878"/>
    </location>
</feature>
<protein>
    <submittedName>
        <fullName evidence="11">Mycolipanoate synthase</fullName>
    </submittedName>
</protein>
<dbReference type="PROSITE" id="PS52004">
    <property type="entry name" value="KS3_2"/>
    <property type="match status" value="1"/>
</dbReference>
<evidence type="ECO:0000256" key="1">
    <source>
        <dbReference type="ARBA" id="ARBA00005179"/>
    </source>
</evidence>
<evidence type="ECO:0000256" key="2">
    <source>
        <dbReference type="ARBA" id="ARBA00022450"/>
    </source>
</evidence>
<feature type="active site" description="Proton donor; for dehydratase activity" evidence="7">
    <location>
        <position position="957"/>
    </location>
</feature>
<dbReference type="SUPFAM" id="SSF52151">
    <property type="entry name" value="FabD/lysophospholipase-like"/>
    <property type="match status" value="1"/>
</dbReference>
<dbReference type="InterPro" id="IPR001227">
    <property type="entry name" value="Ac_transferase_dom_sf"/>
</dbReference>
<dbReference type="InterPro" id="IPR014043">
    <property type="entry name" value="Acyl_transferase_dom"/>
</dbReference>
<dbReference type="PROSITE" id="PS00606">
    <property type="entry name" value="KS3_1"/>
    <property type="match status" value="1"/>
</dbReference>
<dbReference type="InterPro" id="IPR013968">
    <property type="entry name" value="PKS_KR"/>
</dbReference>
<dbReference type="PANTHER" id="PTHR43775">
    <property type="entry name" value="FATTY ACID SYNTHASE"/>
    <property type="match status" value="1"/>
</dbReference>
<evidence type="ECO:0000256" key="5">
    <source>
        <dbReference type="ARBA" id="ARBA00023026"/>
    </source>
</evidence>
<keyword evidence="2" id="KW-0596">Phosphopantetheine</keyword>
<keyword evidence="4" id="KW-0808">Transferase</keyword>
<dbReference type="InterPro" id="IPR050091">
    <property type="entry name" value="PKS_NRPS_Biosynth_Enz"/>
</dbReference>
<keyword evidence="3" id="KW-0597">Phosphoprotein</keyword>
<dbReference type="Pfam" id="PF14765">
    <property type="entry name" value="PS-DH"/>
    <property type="match status" value="1"/>
</dbReference>
<dbReference type="SMART" id="SM00825">
    <property type="entry name" value="PKS_KS"/>
    <property type="match status" value="1"/>
</dbReference>
<feature type="region of interest" description="N-terminal hotdog fold" evidence="7">
    <location>
        <begin position="758"/>
        <end position="886"/>
    </location>
</feature>
<reference evidence="11 12" key="1">
    <citation type="submission" date="2024-02" db="EMBL/GenBank/DDBJ databases">
        <title>A draft genome for the cacao thread blight pathogen Marasmius crinis-equi.</title>
        <authorList>
            <person name="Cohen S.P."/>
            <person name="Baruah I.K."/>
            <person name="Amoako-Attah I."/>
            <person name="Bukari Y."/>
            <person name="Meinhardt L.W."/>
            <person name="Bailey B.A."/>
        </authorList>
    </citation>
    <scope>NUCLEOTIDE SEQUENCE [LARGE SCALE GENOMIC DNA]</scope>
    <source>
        <strain evidence="11 12">GH-76</strain>
    </source>
</reference>
<dbReference type="SUPFAM" id="SSF53901">
    <property type="entry name" value="Thiolase-like"/>
    <property type="match status" value="1"/>
</dbReference>
<dbReference type="Gene3D" id="1.10.1200.10">
    <property type="entry name" value="ACP-like"/>
    <property type="match status" value="1"/>
</dbReference>
<sequence>MDTVIDPANVTTRGSLAGYPYMTANRVSYHLDLRGPSIPTTTACSASASALHLAVQAIRAGDCDAAVVGACQLNFGLEDWLQYSDAKVLSPDGKCKPFSQFADGFGRGEGVASIVLKPLECAQKDGDKIYGVVIGTGLSSTGSLAPVYAPVAEAQADAMRRAFHGTGRLPAEVDYVEAHATGTSAGDPTEANWIGENFKRPDGLVRVGSVKGNIGHLEAVSFFASISKACSIFSTGLIPPTVNVTQSTTNPKIRWDEYRLHVVTKTTHLKAPENHSKRALIAVAGSGIGGVNGHCLLEEPPKPSMNHSHYNGSSRLLIGGGLSLRSATAVCESLQERERSVDVAALARTYGRRSRSMTWKSYTLHHPEGGLSPFPPPVLSPRSPPPLVFVFSGQGSQHLHMGKQLFKDFPSFKQNILELDNVYRSTMGHSLVQRYGLFEDVQAETPLPDTWPITAILPSLAMIQIAVFNLLCQLGISPDVVVGHSAGEAVMFYASGSLTQEAALELAIARAIALSHVENSDEDAGMLALGCGAPVALEIIKEVVDSMAHGSRLVLELACENSPTAVTLSGHSELLDQVLEIASTRQFFARKLRTRVAVHSAIMERCREQYHARVSSVLSASVVSNPHVETYSTVTGNMRTDGPTAAYMWDNTRLPVHFVSAMSLIHQNHPNAVYIEISPHPALTSYIELMTERPVVCPLRRPGKIQSYRDDESYALLDCIGKLVVRGITTTDFSQLGPENLRDDSSVSSYPFSRRQIPLSKGSSMDVAIQERHGPLNYSHMKLSIEDHAQLAEHVIREEAILPATGYLEMAFERGARLLWDIRFDAALPILQQPTSFVHFQLEGTRWLVESVRSQDYSPPMTTGDRKNPTTRQHATGYMSRSSQACSFPLDIPAIKDRCKLLDIDIYGTMKHFAQFGPSYQRIEKVYMAKDEGLIVVRGADPSLGSQGYTVHPILLDACLHGAVNPIFTQNTDNNSYYLPSKLKMVRVHHSSIHLCDHLLSHIRLKEWKYNELVYDIDIVDAQGQRLVELQGLVVTRHEIILALPGRPHLDLSYQRFDLPTLPSSLDSVSPANATIQAQVLYAHIRTQPDTQTLVNAVALVADNILRLGQKQVVRIFSLGSSAILDVMGPILDSNPEVFLECYLDRAHHHRLAGKRNLTIRVAAAAETPSSPFDLVVVEDTSYSPSLISAMLVPGGKVLIKRVGRDVPDRFRTEIGTTSLCIQAVRSFSDSVLIEAQNSTLATFDGPSTNLNTPVITFELGQELDIRDQIHLYEASSIPIWVQASDDIHGGAARGFCHSLSRELSVNIRLAVFQGERSVDGRLQFINALSSLPGLTDEVEILVDPTGILYVPRLVPTAPAAPFSQGGEPEYWVKGDNEEIIEQLPPSLGSEGLILLRVSTISTHSVGGMVSIFGQVACSGATGEPEGMAVVTVCSSPTSNFALIHEGQICPRPGVDADGINSLLPLLVAVCGLGMKTFTNRNGRKPTIRISVIASRDSFALLLVSLLQSQGFSVSLLPPKEVLFEDIKLLESSHHIFCESIPTAWVQIVEGLSTRASIYQWGKDLSQSLMRDPGLIRETLPQILPLVTPFLPSLEPALHIQDVVAVSPSTRKFLLDPRKVYLLIGGIGSLGLHIALWMYENGARHIILTSRSGEATLANRRNHLALRILSYLKTLSGISIRLEACDATSLDDMQKLIDSVKPSSIGGCVMLTAVLSDRMYRMHDKESYQRAVEPKVGAFEVLRKCMDLDSLDFLVALSSSATFGCAGQANYSSGNTAVDWQLRQLRNAFTLVAPGVVDTITITNSERLESDPRLTYIISWALSARQICAALEDGLHKVKLSMPLWQVIPDLNWGAVSASYGPSSLYAHMNPSQPTDVDTSPIQSLTEEGLVTLVCENLELPREDLDLEVPLTSYGLDSLSAGRLSITLRPYGSLTQVQLLADLSTAGILQRLKESLISTKHSGASDGKGDPISVNDKIKLMQNLVTEYISDFPNRASRRGGKAQRVVLLTASTGHLGSYVLMSLVRDPTVAHIYTLNRPGNTSPESRQRHVLSGCGLDASHVFDSQKVTWLKGDLTQAYLGLEENTLAEMKSRVTDVVHLAWRVDFNLELPAFTSSLRGLRNLLDFAIESNARFMFASSVGVLANSPKGVVTGVENVGPEAAGRIGYSESKWVGEKIILAASESTGLECTVVRVGQLCGSHSSGTWNIKEWFPTMVQVSSVIKVLPDDTRRVSWLPVDVAAQAMVDMLHCRVDTSPSSPASIQALAHPCPIPWQTISTVLADELDAAIIPYAEWFKRVEGLLGTPNSKDLSAKALLPFFRGLHSSGDLEFERKDAFGFARMQVFPEALTDVLPLTEKEVRSWVKYWRGVRFLR</sequence>
<dbReference type="InterPro" id="IPR049551">
    <property type="entry name" value="PKS_DH_C"/>
</dbReference>
<keyword evidence="12" id="KW-1185">Reference proteome</keyword>
<evidence type="ECO:0000256" key="7">
    <source>
        <dbReference type="PROSITE-ProRule" id="PRU01363"/>
    </source>
</evidence>
<dbReference type="InterPro" id="IPR013120">
    <property type="entry name" value="FAR_NAD-bd"/>
</dbReference>
<evidence type="ECO:0000256" key="4">
    <source>
        <dbReference type="ARBA" id="ARBA00022679"/>
    </source>
</evidence>
<dbReference type="InterPro" id="IPR042104">
    <property type="entry name" value="PKS_dehydratase_sf"/>
</dbReference>
<accession>A0ABR3F1G9</accession>
<dbReference type="PROSITE" id="PS52019">
    <property type="entry name" value="PKS_MFAS_DH"/>
    <property type="match status" value="1"/>
</dbReference>
<dbReference type="PANTHER" id="PTHR43775:SF37">
    <property type="entry name" value="SI:DKEY-61P9.11"/>
    <property type="match status" value="1"/>
</dbReference>
<evidence type="ECO:0000313" key="11">
    <source>
        <dbReference type="EMBL" id="KAL0569047.1"/>
    </source>
</evidence>
<dbReference type="InterPro" id="IPR018201">
    <property type="entry name" value="Ketoacyl_synth_AS"/>
</dbReference>
<dbReference type="Gene3D" id="3.40.47.10">
    <property type="match status" value="1"/>
</dbReference>
<dbReference type="InterPro" id="IPR020841">
    <property type="entry name" value="PKS_Beta-ketoAc_synthase_dom"/>
</dbReference>
<dbReference type="Gene3D" id="3.40.366.10">
    <property type="entry name" value="Malonyl-Coenzyme A Acyl Carrier Protein, domain 2"/>
    <property type="match status" value="1"/>
</dbReference>
<comment type="pathway">
    <text evidence="1">Secondary metabolite biosynthesis.</text>
</comment>
<dbReference type="InterPro" id="IPR014030">
    <property type="entry name" value="Ketoacyl_synth_N"/>
</dbReference>
<feature type="active site" description="Proton acceptor; for dehydratase activity" evidence="7">
    <location>
        <position position="794"/>
    </location>
</feature>
<dbReference type="Proteomes" id="UP001465976">
    <property type="component" value="Unassembled WGS sequence"/>
</dbReference>
<dbReference type="CDD" id="cd00833">
    <property type="entry name" value="PKS"/>
    <property type="match status" value="1"/>
</dbReference>
<feature type="domain" description="Ketosynthase family 3 (KS3)" evidence="9">
    <location>
        <begin position="1"/>
        <end position="299"/>
    </location>
</feature>
<evidence type="ECO:0000256" key="3">
    <source>
        <dbReference type="ARBA" id="ARBA00022553"/>
    </source>
</evidence>
<dbReference type="Pfam" id="PF08659">
    <property type="entry name" value="KR"/>
    <property type="match status" value="1"/>
</dbReference>
<comment type="caution">
    <text evidence="11">The sequence shown here is derived from an EMBL/GenBank/DDBJ whole genome shotgun (WGS) entry which is preliminary data.</text>
</comment>
<dbReference type="SMART" id="SM00827">
    <property type="entry name" value="PKS_AT"/>
    <property type="match status" value="1"/>
</dbReference>
<proteinExistence type="predicted"/>